<dbReference type="SUPFAM" id="SSF63829">
    <property type="entry name" value="Calcium-dependent phosphotriesterase"/>
    <property type="match status" value="1"/>
</dbReference>
<keyword evidence="5" id="KW-1185">Reference proteome</keyword>
<dbReference type="PANTHER" id="PTHR47572">
    <property type="entry name" value="LIPOPROTEIN-RELATED"/>
    <property type="match status" value="1"/>
</dbReference>
<keyword evidence="2 4" id="KW-0378">Hydrolase</keyword>
<dbReference type="InterPro" id="IPR011042">
    <property type="entry name" value="6-blade_b-propeller_TolB-like"/>
</dbReference>
<sequence length="293" mass="31332">MSDSQADWTLVIDGIDFGEGPRWRDGRLWFSDFYQQTISSVEIHPDGSGTRHVELEYDGRPSGLGWLPDGRLLFVSMLDRKVMRREADGTIVEHADLSHVAGGHTNDMVVADDGTAYVGNFGFDFEAGDSVETTTLAIVRPDGSVTADTRELLFPNGAVITDSGNTLIVGETFGGQYTAFTIADDGSLTEPRVWAEVEGTAPDGCTLDADHHIWFSDAAGRQVVRIGGSMTMSDPGTVRLGTPNNTYACMLGGDDGTTLFVLTCDDADPSVAAGTATGAIYSTRVDRPRAGRP</sequence>
<name>A0A6C7E8V6_ILUCY</name>
<dbReference type="OrthoDB" id="2633250at2"/>
<dbReference type="Gene3D" id="2.120.10.30">
    <property type="entry name" value="TolB, C-terminal domain"/>
    <property type="match status" value="1"/>
</dbReference>
<organism evidence="4 5">
    <name type="scientific">Ilumatobacter coccineus (strain NBRC 103263 / KCTC 29153 / YM16-304)</name>
    <dbReference type="NCBI Taxonomy" id="1313172"/>
    <lineage>
        <taxon>Bacteria</taxon>
        <taxon>Bacillati</taxon>
        <taxon>Actinomycetota</taxon>
        <taxon>Acidimicrobiia</taxon>
        <taxon>Acidimicrobiales</taxon>
        <taxon>Ilumatobacteraceae</taxon>
        <taxon>Ilumatobacter</taxon>
    </lineage>
</organism>
<comment type="similarity">
    <text evidence="1">Belongs to the SMP-30/CGR1 family.</text>
</comment>
<dbReference type="KEGG" id="aym:YM304_07140"/>
<protein>
    <submittedName>
        <fullName evidence="4">Putative lactonohydrolase</fullName>
        <ecNumber evidence="4">3.1.1.-</ecNumber>
    </submittedName>
</protein>
<accession>A0A6C7E8V6</accession>
<dbReference type="InterPro" id="IPR013658">
    <property type="entry name" value="SGL"/>
</dbReference>
<dbReference type="Pfam" id="PF08450">
    <property type="entry name" value="SGL"/>
    <property type="match status" value="1"/>
</dbReference>
<dbReference type="GO" id="GO:0016787">
    <property type="term" value="F:hydrolase activity"/>
    <property type="evidence" value="ECO:0007669"/>
    <property type="project" value="UniProtKB-KW"/>
</dbReference>
<proteinExistence type="inferred from homology"/>
<dbReference type="EC" id="3.1.1.-" evidence="4"/>
<evidence type="ECO:0000256" key="2">
    <source>
        <dbReference type="ARBA" id="ARBA00022801"/>
    </source>
</evidence>
<dbReference type="AlphaFoldDB" id="A0A6C7E8V6"/>
<dbReference type="EMBL" id="AP012057">
    <property type="protein sequence ID" value="BAN01028.1"/>
    <property type="molecule type" value="Genomic_DNA"/>
</dbReference>
<dbReference type="RefSeq" id="WP_015440276.1">
    <property type="nucleotide sequence ID" value="NC_020520.1"/>
</dbReference>
<feature type="domain" description="SMP-30/Gluconolactonase/LRE-like region" evidence="3">
    <location>
        <begin position="17"/>
        <end position="264"/>
    </location>
</feature>
<evidence type="ECO:0000313" key="5">
    <source>
        <dbReference type="Proteomes" id="UP000011863"/>
    </source>
</evidence>
<gene>
    <name evidence="4" type="ORF">YM304_07140</name>
</gene>
<evidence type="ECO:0000313" key="4">
    <source>
        <dbReference type="EMBL" id="BAN01028.1"/>
    </source>
</evidence>
<evidence type="ECO:0000256" key="1">
    <source>
        <dbReference type="ARBA" id="ARBA00008853"/>
    </source>
</evidence>
<dbReference type="InterPro" id="IPR051262">
    <property type="entry name" value="SMP-30/CGR1_Lactonase"/>
</dbReference>
<evidence type="ECO:0000259" key="3">
    <source>
        <dbReference type="Pfam" id="PF08450"/>
    </source>
</evidence>
<reference evidence="4 5" key="1">
    <citation type="journal article" date="2013" name="Int. J. Syst. Evol. Microbiol.">
        <title>Ilumatobacter nonamiense sp. nov. and Ilumatobacter coccineum sp. nov., isolated from seashore sand.</title>
        <authorList>
            <person name="Matsumoto A."/>
            <person name="Kasai H."/>
            <person name="Matsuo Y."/>
            <person name="Shizuri Y."/>
            <person name="Ichikawa N."/>
            <person name="Fujita N."/>
            <person name="Omura S."/>
            <person name="Takahashi Y."/>
        </authorList>
    </citation>
    <scope>NUCLEOTIDE SEQUENCE [LARGE SCALE GENOMIC DNA]</scope>
    <source>
        <strain evidence="5">NBRC 103263 / KCTC 29153 / YM16-304</strain>
    </source>
</reference>
<dbReference type="PANTHER" id="PTHR47572:SF4">
    <property type="entry name" value="LACTONASE DRP35"/>
    <property type="match status" value="1"/>
</dbReference>
<dbReference type="Proteomes" id="UP000011863">
    <property type="component" value="Chromosome"/>
</dbReference>